<dbReference type="Gene3D" id="3.40.630.30">
    <property type="match status" value="1"/>
</dbReference>
<dbReference type="SUPFAM" id="SSF55729">
    <property type="entry name" value="Acyl-CoA N-acyltransferases (Nat)"/>
    <property type="match status" value="1"/>
</dbReference>
<dbReference type="InterPro" id="IPR016181">
    <property type="entry name" value="Acyl_CoA_acyltransferase"/>
</dbReference>
<dbReference type="RefSeq" id="WP_244687185.1">
    <property type="nucleotide sequence ID" value="NZ_CP095043.1"/>
</dbReference>
<name>A0ABY4FXU7_9MICO</name>
<reference evidence="3 4" key="1">
    <citation type="submission" date="2022-04" db="EMBL/GenBank/DDBJ databases">
        <title>Leucobacter sp. isolated from rhizosphere of onion.</title>
        <authorList>
            <person name="Won M."/>
            <person name="Lee C.-M."/>
            <person name="Woen H.-Y."/>
            <person name="Kwon S.-W."/>
        </authorList>
    </citation>
    <scope>NUCLEOTIDE SEQUENCE [LARGE SCALE GENOMIC DNA]</scope>
    <source>
        <strain evidence="3 4">H25R-14</strain>
    </source>
</reference>
<dbReference type="PANTHER" id="PTHR13947:SF37">
    <property type="entry name" value="LD18367P"/>
    <property type="match status" value="1"/>
</dbReference>
<evidence type="ECO:0000313" key="4">
    <source>
        <dbReference type="Proteomes" id="UP000831775"/>
    </source>
</evidence>
<evidence type="ECO:0000256" key="1">
    <source>
        <dbReference type="ARBA" id="ARBA00022679"/>
    </source>
</evidence>
<dbReference type="PROSITE" id="PS51186">
    <property type="entry name" value="GNAT"/>
    <property type="match status" value="1"/>
</dbReference>
<dbReference type="InterPro" id="IPR000182">
    <property type="entry name" value="GNAT_dom"/>
</dbReference>
<organism evidence="3 4">
    <name type="scientific">Leucobacter rhizosphaerae</name>
    <dbReference type="NCBI Taxonomy" id="2932245"/>
    <lineage>
        <taxon>Bacteria</taxon>
        <taxon>Bacillati</taxon>
        <taxon>Actinomycetota</taxon>
        <taxon>Actinomycetes</taxon>
        <taxon>Micrococcales</taxon>
        <taxon>Microbacteriaceae</taxon>
        <taxon>Leucobacter</taxon>
    </lineage>
</organism>
<dbReference type="InterPro" id="IPR050769">
    <property type="entry name" value="NAT_camello-type"/>
</dbReference>
<accession>A0ABY4FXU7</accession>
<gene>
    <name evidence="3" type="ORF">MUN76_03485</name>
</gene>
<dbReference type="Pfam" id="PF00583">
    <property type="entry name" value="Acetyltransf_1"/>
    <property type="match status" value="1"/>
</dbReference>
<protein>
    <submittedName>
        <fullName evidence="3">GNAT family N-acetyltransferase</fullName>
    </submittedName>
</protein>
<keyword evidence="4" id="KW-1185">Reference proteome</keyword>
<proteinExistence type="predicted"/>
<sequence length="193" mass="21412">MGRRADRDAIAVVPWDRRSASQRSELAALLAAYHLQTESEKGTSVVSIEHLPVRYAAEVTGPQHVFVDDVVLIARVRDPDVNQDRELARDLDRSQDLERAQDLAVGCLVITSRGAGVLELRRLWTDPAHRGLGVASALLEAAHAHAARVGASSLRLSVWDWRTDAIGLYERLGYTGVDPWDDRDRLCCLERAL</sequence>
<evidence type="ECO:0000313" key="3">
    <source>
        <dbReference type="EMBL" id="UOQ61051.1"/>
    </source>
</evidence>
<feature type="domain" description="N-acetyltransferase" evidence="2">
    <location>
        <begin position="51"/>
        <end position="193"/>
    </location>
</feature>
<evidence type="ECO:0000259" key="2">
    <source>
        <dbReference type="PROSITE" id="PS51186"/>
    </source>
</evidence>
<dbReference type="Proteomes" id="UP000831775">
    <property type="component" value="Chromosome"/>
</dbReference>
<keyword evidence="1" id="KW-0808">Transferase</keyword>
<dbReference type="EMBL" id="CP095043">
    <property type="protein sequence ID" value="UOQ61051.1"/>
    <property type="molecule type" value="Genomic_DNA"/>
</dbReference>
<dbReference type="PANTHER" id="PTHR13947">
    <property type="entry name" value="GNAT FAMILY N-ACETYLTRANSFERASE"/>
    <property type="match status" value="1"/>
</dbReference>